<evidence type="ECO:0000313" key="2">
    <source>
        <dbReference type="Proteomes" id="UP000254209"/>
    </source>
</evidence>
<dbReference type="STRING" id="1120980.GCA_000745955_01649"/>
<dbReference type="EMBL" id="UFSO01000002">
    <property type="protein sequence ID" value="SSY71009.1"/>
    <property type="molecule type" value="Genomic_DNA"/>
</dbReference>
<accession>A0A376BMQ9</accession>
<keyword evidence="2" id="KW-1185">Reference proteome</keyword>
<dbReference type="RefSeq" id="WP_034293594.1">
    <property type="nucleotide sequence ID" value="NZ_CP091519.2"/>
</dbReference>
<reference evidence="1 2" key="1">
    <citation type="submission" date="2018-06" db="EMBL/GenBank/DDBJ databases">
        <authorList>
            <consortium name="Pathogen Informatics"/>
            <person name="Doyle S."/>
        </authorList>
    </citation>
    <scope>NUCLEOTIDE SEQUENCE [LARGE SCALE GENOMIC DNA]</scope>
    <source>
        <strain evidence="1 2">NCTC10283</strain>
    </source>
</reference>
<proteinExistence type="predicted"/>
<name>A0A376BMQ9_9NEIS</name>
<sequence length="130" mass="14868">MSANLFLVNYANADEQNLYDDGAITVEETFIDDEIFTQIQPFLVEKEILESKNAPDTVRITVLPNDKLLEVENLLTSSYLKKIDDLNQKVLDKNISDKIIDLGIFSNILKIIKRKTQEFHNHSSILIMIG</sequence>
<protein>
    <submittedName>
        <fullName evidence="1">Uncharacterized protein</fullName>
    </submittedName>
</protein>
<gene>
    <name evidence="1" type="ORF">NCTC10283_01140</name>
</gene>
<evidence type="ECO:0000313" key="1">
    <source>
        <dbReference type="EMBL" id="SSY71009.1"/>
    </source>
</evidence>
<dbReference type="Proteomes" id="UP000254209">
    <property type="component" value="Unassembled WGS sequence"/>
</dbReference>
<organism evidence="1 2">
    <name type="scientific">Alysiella crassa</name>
    <dbReference type="NCBI Taxonomy" id="153491"/>
    <lineage>
        <taxon>Bacteria</taxon>
        <taxon>Pseudomonadati</taxon>
        <taxon>Pseudomonadota</taxon>
        <taxon>Betaproteobacteria</taxon>
        <taxon>Neisseriales</taxon>
        <taxon>Neisseriaceae</taxon>
        <taxon>Alysiella</taxon>
    </lineage>
</organism>
<dbReference type="AlphaFoldDB" id="A0A376BMQ9"/>